<sequence>MLLAGVAANVSGAGIALAQTAASAQTAAGTRIDNVASVTYTVNGTSQTTQSTTASFVVDRKVNFTVVTAQTGPTQVNLGEQNVFTTFRVTNLTNGTQDFLLDPDQLNLSLGLFPGSDNFDVTGLRAYVDSNNNGRYDPGVDTMTYIDELAPDASATVFVVGNVPDQAGAQYAYNSLHVIAAAGGQSGTQGARLVSTDLNLDGADGTVDIVFADDDSDGALLGDIARNGEGRAYSGWHVAVNNVALSVAKSARVISDGLGSPNPKAIPGAIVEYCLLVRNATLTTAANGVALRDAIPARTTYVPGSISIGTPGALGVTCVVNGSTEDDDADDAGETDGVTASFDGVTKAVTANVGTVSGGGSVAAAFRVKID</sequence>
<comment type="caution">
    <text evidence="2">The sequence shown here is derived from an EMBL/GenBank/DDBJ whole genome shotgun (WGS) entry which is preliminary data.</text>
</comment>
<organism evidence="2 3">
    <name type="scientific">Sphingomonas endophytica</name>
    <dbReference type="NCBI Taxonomy" id="869719"/>
    <lineage>
        <taxon>Bacteria</taxon>
        <taxon>Pseudomonadati</taxon>
        <taxon>Pseudomonadota</taxon>
        <taxon>Alphaproteobacteria</taxon>
        <taxon>Sphingomonadales</taxon>
        <taxon>Sphingomonadaceae</taxon>
        <taxon>Sphingomonas</taxon>
    </lineage>
</organism>
<dbReference type="Proteomes" id="UP000074310">
    <property type="component" value="Unassembled WGS sequence"/>
</dbReference>
<keyword evidence="1" id="KW-0732">Signal</keyword>
<evidence type="ECO:0000313" key="2">
    <source>
        <dbReference type="EMBL" id="KTT73874.1"/>
    </source>
</evidence>
<dbReference type="InterPro" id="IPR047589">
    <property type="entry name" value="DUF11_rpt"/>
</dbReference>
<evidence type="ECO:0008006" key="4">
    <source>
        <dbReference type="Google" id="ProtNLM"/>
    </source>
</evidence>
<feature type="signal peptide" evidence="1">
    <location>
        <begin position="1"/>
        <end position="18"/>
    </location>
</feature>
<protein>
    <recommendedName>
        <fullName evidence="4">DUF11 domain-containing protein</fullName>
    </recommendedName>
</protein>
<proteinExistence type="predicted"/>
<reference evidence="2 3" key="1">
    <citation type="journal article" date="2016" name="Front. Microbiol.">
        <title>Genomic Resource of Rice Seed Associated Bacteria.</title>
        <authorList>
            <person name="Midha S."/>
            <person name="Bansal K."/>
            <person name="Sharma S."/>
            <person name="Kumar N."/>
            <person name="Patil P.P."/>
            <person name="Chaudhry V."/>
            <person name="Patil P.B."/>
        </authorList>
    </citation>
    <scope>NUCLEOTIDE SEQUENCE [LARGE SCALE GENOMIC DNA]</scope>
    <source>
        <strain evidence="2 3">NS334</strain>
    </source>
</reference>
<dbReference type="EMBL" id="LDTB01000014">
    <property type="protein sequence ID" value="KTT73874.1"/>
    <property type="molecule type" value="Genomic_DNA"/>
</dbReference>
<dbReference type="OrthoDB" id="5400913at2"/>
<gene>
    <name evidence="2" type="ORF">NS334_06495</name>
</gene>
<accession>A0A147I5F7</accession>
<dbReference type="NCBIfam" id="TIGR01451">
    <property type="entry name" value="B_ant_repeat"/>
    <property type="match status" value="1"/>
</dbReference>
<evidence type="ECO:0000256" key="1">
    <source>
        <dbReference type="SAM" id="SignalP"/>
    </source>
</evidence>
<dbReference type="AlphaFoldDB" id="A0A147I5F7"/>
<evidence type="ECO:0000313" key="3">
    <source>
        <dbReference type="Proteomes" id="UP000074310"/>
    </source>
</evidence>
<keyword evidence="3" id="KW-1185">Reference proteome</keyword>
<dbReference type="PATRIC" id="fig|869719.3.peg.762"/>
<feature type="chain" id="PRO_5007548266" description="DUF11 domain-containing protein" evidence="1">
    <location>
        <begin position="19"/>
        <end position="371"/>
    </location>
</feature>
<name>A0A147I5F7_9SPHN</name>